<evidence type="ECO:0000256" key="8">
    <source>
        <dbReference type="ARBA" id="ARBA00022982"/>
    </source>
</evidence>
<dbReference type="Proteomes" id="UP000292858">
    <property type="component" value="Unassembled WGS sequence"/>
</dbReference>
<dbReference type="Gene3D" id="2.60.40.420">
    <property type="entry name" value="Cupredoxins - blue copper proteins"/>
    <property type="match status" value="1"/>
</dbReference>
<evidence type="ECO:0000256" key="4">
    <source>
        <dbReference type="ARBA" id="ARBA00022448"/>
    </source>
</evidence>
<keyword evidence="4" id="KW-0813">Transport</keyword>
<protein>
    <recommendedName>
        <fullName evidence="3">cytochrome-c oxidase</fullName>
        <ecNumber evidence="3">7.1.1.9</ecNumber>
    </recommendedName>
</protein>
<dbReference type="InterPro" id="IPR015209">
    <property type="entry name" value="Cyt_c_oxidase_su2a_TM_dom"/>
</dbReference>
<dbReference type="SUPFAM" id="SSF81464">
    <property type="entry name" value="Cytochrome c oxidase subunit II-like, transmembrane region"/>
    <property type="match status" value="1"/>
</dbReference>
<name>A0A4Q9B8D1_9DEIN</name>
<evidence type="ECO:0000256" key="7">
    <source>
        <dbReference type="ARBA" id="ARBA00022967"/>
    </source>
</evidence>
<dbReference type="InterPro" id="IPR001505">
    <property type="entry name" value="Copper_CuA"/>
</dbReference>
<feature type="transmembrane region" description="Helical" evidence="11">
    <location>
        <begin position="20"/>
        <end position="39"/>
    </location>
</feature>
<sequence length="184" mass="20430">MTDREKQLHHILERYEKAWIGFALAMVLLFIAIIAFTLANHGLRGVVPVGELELVDPATVRFEGPWADPERAVVQTGPNQYTAHVLAFTFGYLPNPVVVPKGAEIVFKVTSPDVLHGFHIEGTNVNVEVLPGHVAIVRYTFREAGEYRIICNQYCGIGHHRMFGAVRVVEPEEFAALTGKAEVN</sequence>
<dbReference type="PROSITE" id="PS50857">
    <property type="entry name" value="COX2_CUA"/>
    <property type="match status" value="1"/>
</dbReference>
<dbReference type="CDD" id="cd13913">
    <property type="entry name" value="ba3_CcO_II_C"/>
    <property type="match status" value="1"/>
</dbReference>
<dbReference type="InterPro" id="IPR036257">
    <property type="entry name" value="Cyt_c_oxidase_su2_TM_sf"/>
</dbReference>
<dbReference type="AlphaFoldDB" id="A0A4Q9B8D1"/>
<evidence type="ECO:0000256" key="11">
    <source>
        <dbReference type="SAM" id="Phobius"/>
    </source>
</evidence>
<keyword evidence="14" id="KW-1185">Reference proteome</keyword>
<dbReference type="InterPro" id="IPR008972">
    <property type="entry name" value="Cupredoxin"/>
</dbReference>
<keyword evidence="7" id="KW-1278">Translocase</keyword>
<keyword evidence="8" id="KW-0249">Electron transport</keyword>
<dbReference type="InterPro" id="IPR002429">
    <property type="entry name" value="CcO_II-like_C"/>
</dbReference>
<dbReference type="Pfam" id="PF09125">
    <property type="entry name" value="COX2-transmemb"/>
    <property type="match status" value="1"/>
</dbReference>
<evidence type="ECO:0000259" key="12">
    <source>
        <dbReference type="PROSITE" id="PS50857"/>
    </source>
</evidence>
<evidence type="ECO:0000256" key="3">
    <source>
        <dbReference type="ARBA" id="ARBA00012949"/>
    </source>
</evidence>
<evidence type="ECO:0000256" key="2">
    <source>
        <dbReference type="ARBA" id="ARBA00004370"/>
    </source>
</evidence>
<dbReference type="PANTHER" id="PTHR42838">
    <property type="entry name" value="CYTOCHROME C OXIDASE SUBUNIT II"/>
    <property type="match status" value="1"/>
</dbReference>
<evidence type="ECO:0000256" key="6">
    <source>
        <dbReference type="ARBA" id="ARBA00022723"/>
    </source>
</evidence>
<dbReference type="EMBL" id="SIJL01000001">
    <property type="protein sequence ID" value="TBH21886.1"/>
    <property type="molecule type" value="Genomic_DNA"/>
</dbReference>
<dbReference type="InterPro" id="IPR051403">
    <property type="entry name" value="NosZ/Cyto_c_oxidase_sub2"/>
</dbReference>
<gene>
    <name evidence="13" type="ORF">ETP66_01205</name>
</gene>
<proteinExistence type="predicted"/>
<dbReference type="Pfam" id="PF00116">
    <property type="entry name" value="COX2"/>
    <property type="match status" value="1"/>
</dbReference>
<dbReference type="InterPro" id="IPR034214">
    <property type="entry name" value="Ba3_CcO_II_C"/>
</dbReference>
<dbReference type="GO" id="GO:0016020">
    <property type="term" value="C:membrane"/>
    <property type="evidence" value="ECO:0007669"/>
    <property type="project" value="UniProtKB-SubCell"/>
</dbReference>
<dbReference type="GO" id="GO:0004129">
    <property type="term" value="F:cytochrome-c oxidase activity"/>
    <property type="evidence" value="ECO:0007669"/>
    <property type="project" value="UniProtKB-EC"/>
</dbReference>
<evidence type="ECO:0000313" key="13">
    <source>
        <dbReference type="EMBL" id="TBH21886.1"/>
    </source>
</evidence>
<reference evidence="13 14" key="1">
    <citation type="submission" date="2019-02" db="EMBL/GenBank/DDBJ databases">
        <title>Thermus sp. a novel from hot spring.</title>
        <authorList>
            <person name="Zhao Z."/>
        </authorList>
    </citation>
    <scope>NUCLEOTIDE SEQUENCE [LARGE SCALE GENOMIC DNA]</scope>
    <source>
        <strain evidence="13 14">CFH 72773T</strain>
    </source>
</reference>
<dbReference type="OrthoDB" id="9773456at2"/>
<evidence type="ECO:0000256" key="1">
    <source>
        <dbReference type="ARBA" id="ARBA00004196"/>
    </source>
</evidence>
<dbReference type="SUPFAM" id="SSF49503">
    <property type="entry name" value="Cupredoxins"/>
    <property type="match status" value="1"/>
</dbReference>
<keyword evidence="11" id="KW-1133">Transmembrane helix</keyword>
<comment type="subcellular location">
    <subcellularLocation>
        <location evidence="1">Cell envelope</location>
    </subcellularLocation>
    <subcellularLocation>
        <location evidence="2">Membrane</location>
    </subcellularLocation>
</comment>
<comment type="caution">
    <text evidence="13">The sequence shown here is derived from an EMBL/GenBank/DDBJ whole genome shotgun (WGS) entry which is preliminary data.</text>
</comment>
<evidence type="ECO:0000256" key="5">
    <source>
        <dbReference type="ARBA" id="ARBA00022692"/>
    </source>
</evidence>
<accession>A0A4Q9B8D1</accession>
<keyword evidence="9" id="KW-0186">Copper</keyword>
<organism evidence="13 14">
    <name type="scientific">Thermus thermamylovorans</name>
    <dbReference type="NCBI Taxonomy" id="2509362"/>
    <lineage>
        <taxon>Bacteria</taxon>
        <taxon>Thermotogati</taxon>
        <taxon>Deinococcota</taxon>
        <taxon>Deinococci</taxon>
        <taxon>Thermales</taxon>
        <taxon>Thermaceae</taxon>
        <taxon>Thermus</taxon>
    </lineage>
</organism>
<keyword evidence="6" id="KW-0479">Metal-binding</keyword>
<dbReference type="RefSeq" id="WP_130839824.1">
    <property type="nucleotide sequence ID" value="NZ_SIJL01000001.1"/>
</dbReference>
<evidence type="ECO:0000256" key="9">
    <source>
        <dbReference type="ARBA" id="ARBA00023008"/>
    </source>
</evidence>
<dbReference type="GO" id="GO:0030313">
    <property type="term" value="C:cell envelope"/>
    <property type="evidence" value="ECO:0007669"/>
    <property type="project" value="UniProtKB-SubCell"/>
</dbReference>
<keyword evidence="10 11" id="KW-0472">Membrane</keyword>
<dbReference type="Gene3D" id="1.20.1070.10">
    <property type="entry name" value="Rhodopsin 7-helix transmembrane proteins"/>
    <property type="match status" value="1"/>
</dbReference>
<feature type="domain" description="Cytochrome oxidase subunit II copper A binding" evidence="12">
    <location>
        <begin position="68"/>
        <end position="180"/>
    </location>
</feature>
<dbReference type="EC" id="7.1.1.9" evidence="3"/>
<dbReference type="GO" id="GO:0005507">
    <property type="term" value="F:copper ion binding"/>
    <property type="evidence" value="ECO:0007669"/>
    <property type="project" value="InterPro"/>
</dbReference>
<dbReference type="PROSITE" id="PS00078">
    <property type="entry name" value="COX2"/>
    <property type="match status" value="1"/>
</dbReference>
<dbReference type="PANTHER" id="PTHR42838:SF2">
    <property type="entry name" value="NITROUS-OXIDE REDUCTASE"/>
    <property type="match status" value="1"/>
</dbReference>
<keyword evidence="5 11" id="KW-0812">Transmembrane</keyword>
<evidence type="ECO:0000256" key="10">
    <source>
        <dbReference type="ARBA" id="ARBA00023136"/>
    </source>
</evidence>
<evidence type="ECO:0000313" key="14">
    <source>
        <dbReference type="Proteomes" id="UP000292858"/>
    </source>
</evidence>